<evidence type="ECO:0000313" key="2">
    <source>
        <dbReference type="Proteomes" id="UP000821866"/>
    </source>
</evidence>
<sequence length="172" mass="18162">MVAHGPSSPCPGLAGTRLQPQCVHYDDDTPVAANCGVVSPTAAPQSANVRSVDNLSDPSEGTYDVFYEGAPNPVPANVGGIRNEVPRRPTEFIWETPPREELVYCANLVASPTTHHAAHAANGPRGVTCNEDVNGHDHDGVDARAAPAVTDLSMTAGSQVTRMSPEETIFFF</sequence>
<organism evidence="1 2">
    <name type="scientific">Rhipicephalus microplus</name>
    <name type="common">Cattle tick</name>
    <name type="synonym">Boophilus microplus</name>
    <dbReference type="NCBI Taxonomy" id="6941"/>
    <lineage>
        <taxon>Eukaryota</taxon>
        <taxon>Metazoa</taxon>
        <taxon>Ecdysozoa</taxon>
        <taxon>Arthropoda</taxon>
        <taxon>Chelicerata</taxon>
        <taxon>Arachnida</taxon>
        <taxon>Acari</taxon>
        <taxon>Parasitiformes</taxon>
        <taxon>Ixodida</taxon>
        <taxon>Ixodoidea</taxon>
        <taxon>Ixodidae</taxon>
        <taxon>Rhipicephalinae</taxon>
        <taxon>Rhipicephalus</taxon>
        <taxon>Boophilus</taxon>
    </lineage>
</organism>
<accession>A0A9J6DSY7</accession>
<name>A0A9J6DSY7_RHIMP</name>
<gene>
    <name evidence="1" type="ORF">HPB51_005610</name>
</gene>
<reference evidence="1" key="1">
    <citation type="journal article" date="2020" name="Cell">
        <title>Large-Scale Comparative Analyses of Tick Genomes Elucidate Their Genetic Diversity and Vector Capacities.</title>
        <authorList>
            <consortium name="Tick Genome and Microbiome Consortium (TIGMIC)"/>
            <person name="Jia N."/>
            <person name="Wang J."/>
            <person name="Shi W."/>
            <person name="Du L."/>
            <person name="Sun Y."/>
            <person name="Zhan W."/>
            <person name="Jiang J.F."/>
            <person name="Wang Q."/>
            <person name="Zhang B."/>
            <person name="Ji P."/>
            <person name="Bell-Sakyi L."/>
            <person name="Cui X.M."/>
            <person name="Yuan T.T."/>
            <person name="Jiang B.G."/>
            <person name="Yang W.F."/>
            <person name="Lam T.T."/>
            <person name="Chang Q.C."/>
            <person name="Ding S.J."/>
            <person name="Wang X.J."/>
            <person name="Zhu J.G."/>
            <person name="Ruan X.D."/>
            <person name="Zhao L."/>
            <person name="Wei J.T."/>
            <person name="Ye R.Z."/>
            <person name="Que T.C."/>
            <person name="Du C.H."/>
            <person name="Zhou Y.H."/>
            <person name="Cheng J.X."/>
            <person name="Dai P.F."/>
            <person name="Guo W.B."/>
            <person name="Han X.H."/>
            <person name="Huang E.J."/>
            <person name="Li L.F."/>
            <person name="Wei W."/>
            <person name="Gao Y.C."/>
            <person name="Liu J.Z."/>
            <person name="Shao H.Z."/>
            <person name="Wang X."/>
            <person name="Wang C.C."/>
            <person name="Yang T.C."/>
            <person name="Huo Q.B."/>
            <person name="Li W."/>
            <person name="Chen H.Y."/>
            <person name="Chen S.E."/>
            <person name="Zhou L.G."/>
            <person name="Ni X.B."/>
            <person name="Tian J.H."/>
            <person name="Sheng Y."/>
            <person name="Liu T."/>
            <person name="Pan Y.S."/>
            <person name="Xia L.Y."/>
            <person name="Li J."/>
            <person name="Zhao F."/>
            <person name="Cao W.C."/>
        </authorList>
    </citation>
    <scope>NUCLEOTIDE SEQUENCE</scope>
    <source>
        <strain evidence="1">Rmic-2018</strain>
    </source>
</reference>
<dbReference type="Proteomes" id="UP000821866">
    <property type="component" value="Unassembled WGS sequence"/>
</dbReference>
<proteinExistence type="predicted"/>
<reference evidence="1" key="2">
    <citation type="submission" date="2021-09" db="EMBL/GenBank/DDBJ databases">
        <authorList>
            <person name="Jia N."/>
            <person name="Wang J."/>
            <person name="Shi W."/>
            <person name="Du L."/>
            <person name="Sun Y."/>
            <person name="Zhan W."/>
            <person name="Jiang J."/>
            <person name="Wang Q."/>
            <person name="Zhang B."/>
            <person name="Ji P."/>
            <person name="Sakyi L.B."/>
            <person name="Cui X."/>
            <person name="Yuan T."/>
            <person name="Jiang B."/>
            <person name="Yang W."/>
            <person name="Lam T.T.-Y."/>
            <person name="Chang Q."/>
            <person name="Ding S."/>
            <person name="Wang X."/>
            <person name="Zhu J."/>
            <person name="Ruan X."/>
            <person name="Zhao L."/>
            <person name="Wei J."/>
            <person name="Que T."/>
            <person name="Du C."/>
            <person name="Cheng J."/>
            <person name="Dai P."/>
            <person name="Han X."/>
            <person name="Huang E."/>
            <person name="Gao Y."/>
            <person name="Liu J."/>
            <person name="Shao H."/>
            <person name="Ye R."/>
            <person name="Li L."/>
            <person name="Wei W."/>
            <person name="Wang X."/>
            <person name="Wang C."/>
            <person name="Huo Q."/>
            <person name="Li W."/>
            <person name="Guo W."/>
            <person name="Chen H."/>
            <person name="Chen S."/>
            <person name="Zhou L."/>
            <person name="Zhou L."/>
            <person name="Ni X."/>
            <person name="Tian J."/>
            <person name="Zhou Y."/>
            <person name="Sheng Y."/>
            <person name="Liu T."/>
            <person name="Pan Y."/>
            <person name="Xia L."/>
            <person name="Li J."/>
            <person name="Zhao F."/>
            <person name="Cao W."/>
        </authorList>
    </citation>
    <scope>NUCLEOTIDE SEQUENCE</scope>
    <source>
        <strain evidence="1">Rmic-2018</strain>
        <tissue evidence="1">Larvae</tissue>
    </source>
</reference>
<dbReference type="AlphaFoldDB" id="A0A9J6DSY7"/>
<dbReference type="EMBL" id="JABSTU010000007">
    <property type="protein sequence ID" value="KAH8025259.1"/>
    <property type="molecule type" value="Genomic_DNA"/>
</dbReference>
<evidence type="ECO:0000313" key="1">
    <source>
        <dbReference type="EMBL" id="KAH8025259.1"/>
    </source>
</evidence>
<keyword evidence="2" id="KW-1185">Reference proteome</keyword>
<protein>
    <submittedName>
        <fullName evidence="1">Uncharacterized protein</fullName>
    </submittedName>
</protein>
<comment type="caution">
    <text evidence="1">The sequence shown here is derived from an EMBL/GenBank/DDBJ whole genome shotgun (WGS) entry which is preliminary data.</text>
</comment>